<organism evidence="2">
    <name type="scientific">Asparagus officinalis</name>
    <name type="common">Garden asparagus</name>
    <dbReference type="NCBI Taxonomy" id="4686"/>
    <lineage>
        <taxon>Eukaryota</taxon>
        <taxon>Viridiplantae</taxon>
        <taxon>Streptophyta</taxon>
        <taxon>Embryophyta</taxon>
        <taxon>Tracheophyta</taxon>
        <taxon>Spermatophyta</taxon>
        <taxon>Magnoliopsida</taxon>
        <taxon>Liliopsida</taxon>
        <taxon>Asparagales</taxon>
        <taxon>Asparagaceae</taxon>
        <taxon>Asparagoideae</taxon>
        <taxon>Asparagus</taxon>
    </lineage>
</organism>
<feature type="region of interest" description="Disordered" evidence="1">
    <location>
        <begin position="167"/>
        <end position="195"/>
    </location>
</feature>
<sequence length="195" mass="21276">MADRLGPLHEDQGKVPVKERLGPVNEPRVTHRAGGRTHPRNNFKPSHKGKTPVSTRLGVRIQDQEPVEVPRSQKRGSKRVTLKNANKAASPQKETHSSDDDIIPEKSCKHTIDSSGHHADEAVLSACSCPKTTPKRVSVFQRLSSEASNTKLRHFRKKRSAIKGLLENARGLSSDDEASDANSAITSDNTVSNPG</sequence>
<protein>
    <submittedName>
        <fullName evidence="2">Uncharacterized protein</fullName>
    </submittedName>
</protein>
<feature type="compositionally biased region" description="Basic and acidic residues" evidence="1">
    <location>
        <begin position="1"/>
        <end position="21"/>
    </location>
</feature>
<feature type="compositionally biased region" description="Basic residues" evidence="1">
    <location>
        <begin position="30"/>
        <end position="50"/>
    </location>
</feature>
<dbReference type="EMBL" id="AC183409">
    <property type="protein sequence ID" value="ABB55314.1"/>
    <property type="molecule type" value="Genomic_DNA"/>
</dbReference>
<proteinExistence type="predicted"/>
<evidence type="ECO:0000256" key="1">
    <source>
        <dbReference type="SAM" id="MobiDB-lite"/>
    </source>
</evidence>
<accession>Q2XNV8</accession>
<feature type="compositionally biased region" description="Basic and acidic residues" evidence="1">
    <location>
        <begin position="93"/>
        <end position="114"/>
    </location>
</feature>
<feature type="compositionally biased region" description="Basic residues" evidence="1">
    <location>
        <begin position="72"/>
        <end position="81"/>
    </location>
</feature>
<reference evidence="2" key="1">
    <citation type="submission" date="2006-04" db="EMBL/GenBank/DDBJ databases">
        <title>Comparative Sequence and Genetic Analyses of the Asparagus, Onion, and Rice Genomes Reveal Similar Structures, But No Microsynteny.</title>
        <authorList>
            <person name="Jernej J."/>
            <person name="Suzuki G."/>
            <person name="McCallum J."/>
            <person name="Cheung F."/>
            <person name="Arbogast T."/>
            <person name="Tallon L.J."/>
            <person name="Smith S."/>
            <person name="Utterback T."/>
            <person name="Havey M.J."/>
            <person name="Town C.D."/>
        </authorList>
    </citation>
    <scope>NUCLEOTIDE SEQUENCE</scope>
</reference>
<gene>
    <name evidence="2" type="ORF">12.t00025</name>
</gene>
<dbReference type="AlphaFoldDB" id="Q2XNV8"/>
<evidence type="ECO:0000313" key="2">
    <source>
        <dbReference type="EMBL" id="ABB55314.1"/>
    </source>
</evidence>
<feature type="compositionally biased region" description="Polar residues" evidence="1">
    <location>
        <begin position="185"/>
        <end position="195"/>
    </location>
</feature>
<feature type="region of interest" description="Disordered" evidence="1">
    <location>
        <begin position="1"/>
        <end position="114"/>
    </location>
</feature>
<name>Q2XNV8_ASPOF</name>